<dbReference type="VEuPathDB" id="FungiDB:SJAG_01755"/>
<sequence length="246" mass="26795">MRFFATIFLFMSTVSALSIRDLSWVFGKKEKRMTNSLVTSVKTVKSTAYYNISEGTFCHTNGANLCVSPDVIAICTNHSTVLLNCPTILGYPYGVGSACVETSNTYGLTRGLCVTGSSNFTTKANASNFENATTLVTRGSPLKQVSLEFTNVIPSKSVYISRSSLTEWSCNQTLCNSEYPFLVNTCFNGTQYPVNCNSALRTSFGGAECRNVGYRGQGVCVYTNSSRSATRLNETAVKDMASRALW</sequence>
<dbReference type="JaponicusDB" id="SJAG_01755"/>
<dbReference type="RefSeq" id="XP_002172997.1">
    <property type="nucleotide sequence ID" value="XM_002172961.2"/>
</dbReference>
<proteinExistence type="predicted"/>
<protein>
    <submittedName>
        <fullName evidence="2">Uncharacterized protein</fullName>
    </submittedName>
</protein>
<gene>
    <name evidence="2" type="ORF">SJAG_01755</name>
</gene>
<organism evidence="2 3">
    <name type="scientific">Schizosaccharomyces japonicus (strain yFS275 / FY16936)</name>
    <name type="common">Fission yeast</name>
    <dbReference type="NCBI Taxonomy" id="402676"/>
    <lineage>
        <taxon>Eukaryota</taxon>
        <taxon>Fungi</taxon>
        <taxon>Dikarya</taxon>
        <taxon>Ascomycota</taxon>
        <taxon>Taphrinomycotina</taxon>
        <taxon>Schizosaccharomycetes</taxon>
        <taxon>Schizosaccharomycetales</taxon>
        <taxon>Schizosaccharomycetaceae</taxon>
        <taxon>Schizosaccharomyces</taxon>
    </lineage>
</organism>
<keyword evidence="1" id="KW-0732">Signal</keyword>
<dbReference type="OMA" id="TQYPVNC"/>
<name>B6JYT6_SCHJY</name>
<dbReference type="GeneID" id="7048186"/>
<reference evidence="2 3" key="1">
    <citation type="journal article" date="2011" name="Science">
        <title>Comparative functional genomics of the fission yeasts.</title>
        <authorList>
            <person name="Rhind N."/>
            <person name="Chen Z."/>
            <person name="Yassour M."/>
            <person name="Thompson D.A."/>
            <person name="Haas B.J."/>
            <person name="Habib N."/>
            <person name="Wapinski I."/>
            <person name="Roy S."/>
            <person name="Lin M.F."/>
            <person name="Heiman D.I."/>
            <person name="Young S.K."/>
            <person name="Furuya K."/>
            <person name="Guo Y."/>
            <person name="Pidoux A."/>
            <person name="Chen H.M."/>
            <person name="Robbertse B."/>
            <person name="Goldberg J.M."/>
            <person name="Aoki K."/>
            <person name="Bayne E.H."/>
            <person name="Berlin A.M."/>
            <person name="Desjardins C.A."/>
            <person name="Dobbs E."/>
            <person name="Dukaj L."/>
            <person name="Fan L."/>
            <person name="FitzGerald M.G."/>
            <person name="French C."/>
            <person name="Gujja S."/>
            <person name="Hansen K."/>
            <person name="Keifenheim D."/>
            <person name="Levin J.Z."/>
            <person name="Mosher R.A."/>
            <person name="Mueller C.A."/>
            <person name="Pfiffner J."/>
            <person name="Priest M."/>
            <person name="Russ C."/>
            <person name="Smialowska A."/>
            <person name="Swoboda P."/>
            <person name="Sykes S.M."/>
            <person name="Vaughn M."/>
            <person name="Vengrova S."/>
            <person name="Yoder R."/>
            <person name="Zeng Q."/>
            <person name="Allshire R."/>
            <person name="Baulcombe D."/>
            <person name="Birren B.W."/>
            <person name="Brown W."/>
            <person name="Ekwall K."/>
            <person name="Kellis M."/>
            <person name="Leatherwood J."/>
            <person name="Levin H."/>
            <person name="Margalit H."/>
            <person name="Martienssen R."/>
            <person name="Nieduszynski C.A."/>
            <person name="Spatafora J.W."/>
            <person name="Friedman N."/>
            <person name="Dalgaard J.Z."/>
            <person name="Baumann P."/>
            <person name="Niki H."/>
            <person name="Regev A."/>
            <person name="Nusbaum C."/>
        </authorList>
    </citation>
    <scope>NUCLEOTIDE SEQUENCE [LARGE SCALE GENOMIC DNA]</scope>
    <source>
        <strain evidence="3">yFS275 / FY16936</strain>
    </source>
</reference>
<evidence type="ECO:0000256" key="1">
    <source>
        <dbReference type="SAM" id="SignalP"/>
    </source>
</evidence>
<keyword evidence="3" id="KW-1185">Reference proteome</keyword>
<feature type="signal peptide" evidence="1">
    <location>
        <begin position="1"/>
        <end position="16"/>
    </location>
</feature>
<dbReference type="Proteomes" id="UP000001744">
    <property type="component" value="Unassembled WGS sequence"/>
</dbReference>
<dbReference type="EMBL" id="KE651168">
    <property type="protein sequence ID" value="EEB06704.1"/>
    <property type="molecule type" value="Genomic_DNA"/>
</dbReference>
<evidence type="ECO:0000313" key="3">
    <source>
        <dbReference type="Proteomes" id="UP000001744"/>
    </source>
</evidence>
<feature type="chain" id="PRO_5002844963" evidence="1">
    <location>
        <begin position="17"/>
        <end position="246"/>
    </location>
</feature>
<dbReference type="STRING" id="402676.B6JYT6"/>
<dbReference type="HOGENOM" id="CLU_1074250_0_0_1"/>
<accession>B6JYT6</accession>
<evidence type="ECO:0000313" key="2">
    <source>
        <dbReference type="EMBL" id="EEB06704.1"/>
    </source>
</evidence>
<dbReference type="AlphaFoldDB" id="B6JYT6"/>